<dbReference type="AlphaFoldDB" id="C5F1R9"/>
<dbReference type="Proteomes" id="UP000003953">
    <property type="component" value="Unassembled WGS sequence"/>
</dbReference>
<reference evidence="2" key="1">
    <citation type="journal article" date="2014" name="Genome Announc.">
        <title>Draft genome sequences of six enterohepatic helicobacter species isolated from humans and one from rhesus macaques.</title>
        <authorList>
            <person name="Shen Z."/>
            <person name="Sheh A."/>
            <person name="Young S.K."/>
            <person name="Abouelliel A."/>
            <person name="Ward D.V."/>
            <person name="Earl A.M."/>
            <person name="Fox J.G."/>
        </authorList>
    </citation>
    <scope>NUCLEOTIDE SEQUENCE [LARGE SCALE GENOMIC DNA]</scope>
    <source>
        <strain evidence="2">MIT 98-5489</strain>
    </source>
</reference>
<evidence type="ECO:0000313" key="2">
    <source>
        <dbReference type="Proteomes" id="UP000003953"/>
    </source>
</evidence>
<proteinExistence type="predicted"/>
<dbReference type="HOGENOM" id="CLU_2316432_0_0_7"/>
<evidence type="ECO:0000313" key="1">
    <source>
        <dbReference type="EMBL" id="EEQ64013.1"/>
    </source>
</evidence>
<organism evidence="1 2">
    <name type="scientific">Helicobacter pullorum MIT 98-5489</name>
    <dbReference type="NCBI Taxonomy" id="537972"/>
    <lineage>
        <taxon>Bacteria</taxon>
        <taxon>Pseudomonadati</taxon>
        <taxon>Campylobacterota</taxon>
        <taxon>Epsilonproteobacteria</taxon>
        <taxon>Campylobacterales</taxon>
        <taxon>Helicobacteraceae</taxon>
        <taxon>Helicobacter</taxon>
    </lineage>
</organism>
<sequence length="99" mass="11172">MTLQTSTIDDSNSICDRGSIPKGNITLYCCTITYFKIINACIRTIICIELNYINISSLSFKKTLATCKIEILYCSTIQINCTIFSYDAASISEIFHYRS</sequence>
<dbReference type="EMBL" id="DS990445">
    <property type="protein sequence ID" value="EEQ64013.1"/>
    <property type="molecule type" value="Genomic_DNA"/>
</dbReference>
<protein>
    <submittedName>
        <fullName evidence="1">Uncharacterized protein</fullName>
    </submittedName>
</protein>
<name>C5F1R9_9HELI</name>
<accession>C5F1R9</accession>
<keyword evidence="2" id="KW-1185">Reference proteome</keyword>
<gene>
    <name evidence="1" type="ORF">HPMG_01470</name>
</gene>